<dbReference type="InterPro" id="IPR003018">
    <property type="entry name" value="GAF"/>
</dbReference>
<dbReference type="PANTHER" id="PTHR45138">
    <property type="entry name" value="REGULATORY COMPONENTS OF SENSORY TRANSDUCTION SYSTEM"/>
    <property type="match status" value="1"/>
</dbReference>
<dbReference type="InterPro" id="IPR000160">
    <property type="entry name" value="GGDEF_dom"/>
</dbReference>
<sequence>MNGAAQTEHPLELESLRLNALYRTELLDTEPEPEFNELVEIAAAICGARIGAISLIDERRQWMKATFGTDIDETPRSIAFCAHTIQQDDVFDIPNALNDKRFAENPLVTGDFHLRFYAGFPISSPDGFHVGSLCVIDQEPRVLTETQKHALRTLARQVNARIELRMQRKQLERALGQAEQAQTMLELFDRRFKAFMDAAPFLSFIKDSEGKLVFYNRYFAEHFNIGSDDWLGVRGLKNADPESVALFYANDQAVLASGEPQSFIERGRESDGTMHYWRSYKFPCLDADGSTLIGVISMDVTEDLQKSEDLARSHEALREANRRLSSLAATDPLTGLANRRVLDARINEEFNRARDEGRQLAVLMLDVDHFKACNDTHGHEYGDEVLRQIAHCLSTTVRSHDLAARYGGEEFCVLLPDCDEEQALQMCSRISHCLDQQKWAHGCITVSIGAAALEPATPNPQRLVVLADEALYAAKRAGRNRAVGYRAFYDEMVARLQQQVPN</sequence>
<dbReference type="SUPFAM" id="SSF55781">
    <property type="entry name" value="GAF domain-like"/>
    <property type="match status" value="1"/>
</dbReference>
<dbReference type="SUPFAM" id="SSF55785">
    <property type="entry name" value="PYP-like sensor domain (PAS domain)"/>
    <property type="match status" value="1"/>
</dbReference>
<gene>
    <name evidence="5" type="ORF">ACFQBQ_08540</name>
</gene>
<dbReference type="InterPro" id="IPR029016">
    <property type="entry name" value="GAF-like_dom_sf"/>
</dbReference>
<keyword evidence="6" id="KW-1185">Reference proteome</keyword>
<evidence type="ECO:0000256" key="2">
    <source>
        <dbReference type="ARBA" id="ARBA00034247"/>
    </source>
</evidence>
<feature type="coiled-coil region" evidence="3">
    <location>
        <begin position="154"/>
        <end position="184"/>
    </location>
</feature>
<protein>
    <recommendedName>
        <fullName evidence="1">diguanylate cyclase</fullName>
        <ecNumber evidence="1">2.7.7.65</ecNumber>
    </recommendedName>
</protein>
<dbReference type="SUPFAM" id="SSF55073">
    <property type="entry name" value="Nucleotide cyclase"/>
    <property type="match status" value="1"/>
</dbReference>
<dbReference type="SMART" id="SM00267">
    <property type="entry name" value="GGDEF"/>
    <property type="match status" value="1"/>
</dbReference>
<name>A0ABW1Z851_9BACT</name>
<dbReference type="GO" id="GO:0052621">
    <property type="term" value="F:diguanylate cyclase activity"/>
    <property type="evidence" value="ECO:0007669"/>
    <property type="project" value="UniProtKB-EC"/>
</dbReference>
<dbReference type="CDD" id="cd01949">
    <property type="entry name" value="GGDEF"/>
    <property type="match status" value="1"/>
</dbReference>
<dbReference type="PANTHER" id="PTHR45138:SF9">
    <property type="entry name" value="DIGUANYLATE CYCLASE DGCM-RELATED"/>
    <property type="match status" value="1"/>
</dbReference>
<dbReference type="Gene3D" id="3.30.70.270">
    <property type="match status" value="1"/>
</dbReference>
<feature type="domain" description="GGDEF" evidence="4">
    <location>
        <begin position="358"/>
        <end position="487"/>
    </location>
</feature>
<dbReference type="Pfam" id="PF01590">
    <property type="entry name" value="GAF"/>
    <property type="match status" value="1"/>
</dbReference>
<evidence type="ECO:0000313" key="6">
    <source>
        <dbReference type="Proteomes" id="UP001596391"/>
    </source>
</evidence>
<dbReference type="Gene3D" id="3.30.450.40">
    <property type="match status" value="1"/>
</dbReference>
<keyword evidence="3" id="KW-0175">Coiled coil</keyword>
<comment type="catalytic activity">
    <reaction evidence="2">
        <text>2 GTP = 3',3'-c-di-GMP + 2 diphosphate</text>
        <dbReference type="Rhea" id="RHEA:24898"/>
        <dbReference type="ChEBI" id="CHEBI:33019"/>
        <dbReference type="ChEBI" id="CHEBI:37565"/>
        <dbReference type="ChEBI" id="CHEBI:58805"/>
        <dbReference type="EC" id="2.7.7.65"/>
    </reaction>
</comment>
<keyword evidence="5" id="KW-0548">Nucleotidyltransferase</keyword>
<dbReference type="Gene3D" id="3.30.450.20">
    <property type="entry name" value="PAS domain"/>
    <property type="match status" value="1"/>
</dbReference>
<comment type="caution">
    <text evidence="5">The sequence shown here is derived from an EMBL/GenBank/DDBJ whole genome shotgun (WGS) entry which is preliminary data.</text>
</comment>
<accession>A0ABW1Z851</accession>
<dbReference type="EC" id="2.7.7.65" evidence="1"/>
<dbReference type="InterPro" id="IPR029787">
    <property type="entry name" value="Nucleotide_cyclase"/>
</dbReference>
<organism evidence="5 6">
    <name type="scientific">Granulicella cerasi</name>
    <dbReference type="NCBI Taxonomy" id="741063"/>
    <lineage>
        <taxon>Bacteria</taxon>
        <taxon>Pseudomonadati</taxon>
        <taxon>Acidobacteriota</taxon>
        <taxon>Terriglobia</taxon>
        <taxon>Terriglobales</taxon>
        <taxon>Acidobacteriaceae</taxon>
        <taxon>Granulicella</taxon>
    </lineage>
</organism>
<dbReference type="InterPro" id="IPR043128">
    <property type="entry name" value="Rev_trsase/Diguanyl_cyclase"/>
</dbReference>
<evidence type="ECO:0000313" key="5">
    <source>
        <dbReference type="EMBL" id="MFC6645629.1"/>
    </source>
</evidence>
<keyword evidence="5" id="KW-0808">Transferase</keyword>
<evidence type="ECO:0000259" key="4">
    <source>
        <dbReference type="PROSITE" id="PS50887"/>
    </source>
</evidence>
<dbReference type="Proteomes" id="UP001596391">
    <property type="component" value="Unassembled WGS sequence"/>
</dbReference>
<dbReference type="InterPro" id="IPR050469">
    <property type="entry name" value="Diguanylate_Cyclase"/>
</dbReference>
<reference evidence="6" key="1">
    <citation type="journal article" date="2019" name="Int. J. Syst. Evol. Microbiol.">
        <title>The Global Catalogue of Microorganisms (GCM) 10K type strain sequencing project: providing services to taxonomists for standard genome sequencing and annotation.</title>
        <authorList>
            <consortium name="The Broad Institute Genomics Platform"/>
            <consortium name="The Broad Institute Genome Sequencing Center for Infectious Disease"/>
            <person name="Wu L."/>
            <person name="Ma J."/>
        </authorList>
    </citation>
    <scope>NUCLEOTIDE SEQUENCE [LARGE SCALE GENOMIC DNA]</scope>
    <source>
        <strain evidence="6">CGMCC 1.16026</strain>
    </source>
</reference>
<dbReference type="PROSITE" id="PS50887">
    <property type="entry name" value="GGDEF"/>
    <property type="match status" value="1"/>
</dbReference>
<dbReference type="InterPro" id="IPR013656">
    <property type="entry name" value="PAS_4"/>
</dbReference>
<dbReference type="Pfam" id="PF00990">
    <property type="entry name" value="GGDEF"/>
    <property type="match status" value="1"/>
</dbReference>
<evidence type="ECO:0000256" key="1">
    <source>
        <dbReference type="ARBA" id="ARBA00012528"/>
    </source>
</evidence>
<dbReference type="EMBL" id="JBHSWI010000001">
    <property type="protein sequence ID" value="MFC6645629.1"/>
    <property type="molecule type" value="Genomic_DNA"/>
</dbReference>
<dbReference type="Pfam" id="PF08448">
    <property type="entry name" value="PAS_4"/>
    <property type="match status" value="1"/>
</dbReference>
<dbReference type="InterPro" id="IPR035965">
    <property type="entry name" value="PAS-like_dom_sf"/>
</dbReference>
<proteinExistence type="predicted"/>
<dbReference type="SMART" id="SM00065">
    <property type="entry name" value="GAF"/>
    <property type="match status" value="1"/>
</dbReference>
<dbReference type="NCBIfam" id="TIGR00254">
    <property type="entry name" value="GGDEF"/>
    <property type="match status" value="1"/>
</dbReference>
<dbReference type="RefSeq" id="WP_263371985.1">
    <property type="nucleotide sequence ID" value="NZ_JAGSYD010000003.1"/>
</dbReference>
<evidence type="ECO:0000256" key="3">
    <source>
        <dbReference type="SAM" id="Coils"/>
    </source>
</evidence>